<evidence type="ECO:0000313" key="2">
    <source>
        <dbReference type="Proteomes" id="UP000827753"/>
    </source>
</evidence>
<reference evidence="1 2" key="1">
    <citation type="submission" date="2021-10" db="EMBL/GenBank/DDBJ databases">
        <authorList>
            <person name="Lavering E.D."/>
            <person name="James R."/>
            <person name="Fairholm J.D."/>
            <person name="Ogilvie B.H."/>
            <person name="Thurgood T.L."/>
            <person name="Robison R.A."/>
            <person name="Grose J.H."/>
        </authorList>
    </citation>
    <scope>NUCLEOTIDE SEQUENCE [LARGE SCALE GENOMIC DNA]</scope>
</reference>
<name>A0AAE8YRF2_9CAUD</name>
<accession>A0AAE8YRF2</accession>
<dbReference type="EMBL" id="OK499987">
    <property type="protein sequence ID" value="UGO47931.1"/>
    <property type="molecule type" value="Genomic_DNA"/>
</dbReference>
<organism evidence="1 2">
    <name type="scientific">Bacillus phage vB_BanS_MrDarsey</name>
    <dbReference type="NCBI Taxonomy" id="2894787"/>
    <lineage>
        <taxon>Viruses</taxon>
        <taxon>Duplodnaviria</taxon>
        <taxon>Heunggongvirae</taxon>
        <taxon>Uroviricota</taxon>
        <taxon>Caudoviricetes</taxon>
        <taxon>Joanripponvirinae</taxon>
        <taxon>Tsamsavirus</taxon>
        <taxon>Tsamsavirus mrdarsey</taxon>
    </lineage>
</organism>
<protein>
    <submittedName>
        <fullName evidence="1">Uncharacterized protein</fullName>
    </submittedName>
</protein>
<sequence>MELRDEYAVYTHVKALQDIFEDDTFRWIKDEYYEVIEVWKADRIVEVASESGNVIIDLDDDTFEFIEEDE</sequence>
<proteinExistence type="predicted"/>
<evidence type="ECO:0000313" key="1">
    <source>
        <dbReference type="EMBL" id="UGO47931.1"/>
    </source>
</evidence>
<gene>
    <name evidence="1" type="ORF">MRDARSEY_99</name>
</gene>
<keyword evidence="2" id="KW-1185">Reference proteome</keyword>
<dbReference type="Proteomes" id="UP000827753">
    <property type="component" value="Segment"/>
</dbReference>